<feature type="compositionally biased region" description="Polar residues" evidence="1">
    <location>
        <begin position="118"/>
        <end position="131"/>
    </location>
</feature>
<gene>
    <name evidence="2" type="ORF">SCUD_LOCUS6135</name>
</gene>
<evidence type="ECO:0000256" key="1">
    <source>
        <dbReference type="SAM" id="MobiDB-lite"/>
    </source>
</evidence>
<feature type="region of interest" description="Disordered" evidence="1">
    <location>
        <begin position="118"/>
        <end position="142"/>
    </location>
</feature>
<proteinExistence type="predicted"/>
<protein>
    <submittedName>
        <fullName evidence="2 4">Uncharacterized protein</fullName>
    </submittedName>
</protein>
<reference evidence="4" key="1">
    <citation type="submission" date="2016-06" db="UniProtKB">
        <authorList>
            <consortium name="WormBaseParasite"/>
        </authorList>
    </citation>
    <scope>IDENTIFICATION</scope>
</reference>
<name>A0A183JTU5_9TREM</name>
<dbReference type="AlphaFoldDB" id="A0A183JTU5"/>
<evidence type="ECO:0000313" key="2">
    <source>
        <dbReference type="EMBL" id="VDP01140.1"/>
    </source>
</evidence>
<dbReference type="EMBL" id="UZAK01012223">
    <property type="protein sequence ID" value="VDP01140.1"/>
    <property type="molecule type" value="Genomic_DNA"/>
</dbReference>
<feature type="region of interest" description="Disordered" evidence="1">
    <location>
        <begin position="1"/>
        <end position="24"/>
    </location>
</feature>
<organism evidence="4">
    <name type="scientific">Schistosoma curassoni</name>
    <dbReference type="NCBI Taxonomy" id="6186"/>
    <lineage>
        <taxon>Eukaryota</taxon>
        <taxon>Metazoa</taxon>
        <taxon>Spiralia</taxon>
        <taxon>Lophotrochozoa</taxon>
        <taxon>Platyhelminthes</taxon>
        <taxon>Trematoda</taxon>
        <taxon>Digenea</taxon>
        <taxon>Strigeidida</taxon>
        <taxon>Schistosomatoidea</taxon>
        <taxon>Schistosomatidae</taxon>
        <taxon>Schistosoma</taxon>
    </lineage>
</organism>
<dbReference type="Proteomes" id="UP000279833">
    <property type="component" value="Unassembled WGS sequence"/>
</dbReference>
<reference evidence="2 3" key="2">
    <citation type="submission" date="2018-11" db="EMBL/GenBank/DDBJ databases">
        <authorList>
            <consortium name="Pathogen Informatics"/>
        </authorList>
    </citation>
    <scope>NUCLEOTIDE SEQUENCE [LARGE SCALE GENOMIC DNA]</scope>
    <source>
        <strain evidence="2">Dakar</strain>
        <strain evidence="3">Dakar, Senegal</strain>
    </source>
</reference>
<accession>A0A183JTU5</accession>
<keyword evidence="3" id="KW-1185">Reference proteome</keyword>
<evidence type="ECO:0000313" key="3">
    <source>
        <dbReference type="Proteomes" id="UP000279833"/>
    </source>
</evidence>
<dbReference type="WBParaSite" id="SCUD_0000613501-mRNA-1">
    <property type="protein sequence ID" value="SCUD_0000613501-mRNA-1"/>
    <property type="gene ID" value="SCUD_0000613501"/>
</dbReference>
<evidence type="ECO:0000313" key="4">
    <source>
        <dbReference type="WBParaSite" id="SCUD_0000613501-mRNA-1"/>
    </source>
</evidence>
<sequence>MSLLALARKKKDGGCTSNTSTDKEEYASVVRTVTRCVKHPTVKSPLKLTGIEAPLDIDTGSHASLVKIDGPDKTITVPNSPGVAVLTDEKWTAVRRKRNEEKNAVGITHLVGMSLVNSHSESRNALPNSNSKTEHHSSVTEKNLLSSSIVESNFLESNSPDPKIRHAHDLEKLVELWSTMTLVLL</sequence>